<keyword evidence="3" id="KW-0378">Hydrolase</keyword>
<proteinExistence type="inferred from homology"/>
<keyword evidence="2" id="KW-0645">Protease</keyword>
<dbReference type="Pfam" id="PF01470">
    <property type="entry name" value="Peptidase_C15"/>
    <property type="match status" value="1"/>
</dbReference>
<dbReference type="OrthoDB" id="9779738at2"/>
<keyword evidence="6" id="KW-1185">Reference proteome</keyword>
<dbReference type="InterPro" id="IPR036440">
    <property type="entry name" value="Peptidase_C15-like_sf"/>
</dbReference>
<dbReference type="GO" id="GO:0006508">
    <property type="term" value="P:proteolysis"/>
    <property type="evidence" value="ECO:0007669"/>
    <property type="project" value="UniProtKB-KW"/>
</dbReference>
<dbReference type="InterPro" id="IPR016125">
    <property type="entry name" value="Peptidase_C15-like"/>
</dbReference>
<keyword evidence="4" id="KW-0788">Thiol protease</keyword>
<evidence type="ECO:0000313" key="5">
    <source>
        <dbReference type="EMBL" id="NHC36954.1"/>
    </source>
</evidence>
<dbReference type="PANTHER" id="PTHR23402">
    <property type="entry name" value="PROTEASE FAMILY C15 PYROGLUTAMYL-PEPTIDASE I-RELATED"/>
    <property type="match status" value="1"/>
</dbReference>
<reference evidence="5 6" key="1">
    <citation type="journal article" date="2015" name="Genome Announc.">
        <title>Draft Genome Sequence of the Terrestrial Cyanobacterium Scytonema millei VB511283, Isolated from Eastern India.</title>
        <authorList>
            <person name="Sen D."/>
            <person name="Chandrababunaidu M.M."/>
            <person name="Singh D."/>
            <person name="Sanghi N."/>
            <person name="Ghorai A."/>
            <person name="Mishra G.P."/>
            <person name="Madduluri M."/>
            <person name="Adhikary S.P."/>
            <person name="Tripathy S."/>
        </authorList>
    </citation>
    <scope>NUCLEOTIDE SEQUENCE [LARGE SCALE GENOMIC DNA]</scope>
    <source>
        <strain evidence="5 6">VB511283</strain>
    </source>
</reference>
<protein>
    <submittedName>
        <fullName evidence="5">Peptidase C15</fullName>
    </submittedName>
</protein>
<gene>
    <name evidence="5" type="ORF">QH73_0020335</name>
</gene>
<dbReference type="PANTHER" id="PTHR23402:SF1">
    <property type="entry name" value="PYROGLUTAMYL-PEPTIDASE I"/>
    <property type="match status" value="1"/>
</dbReference>
<dbReference type="RefSeq" id="WP_039714027.1">
    <property type="nucleotide sequence ID" value="NZ_JTJC03000006.1"/>
</dbReference>
<name>A0A9X5E885_9CYAN</name>
<dbReference type="EMBL" id="JTJC03000006">
    <property type="protein sequence ID" value="NHC36954.1"/>
    <property type="molecule type" value="Genomic_DNA"/>
</dbReference>
<sequence>MTKKILLTSFTTWLPHHTTNSSDDLLEKISQLNYTFAVLNFLRQLPVNIQLASNIVMEKAQVVEPNLIVCCGMAERRQYLSIESKATCNGSILRTNIDLEKLVRENSRVKISHDAGKFVCEGLYYAILEWIQRHQLSVNCVFVHVPILTEQNFNLVLNDFEFILQRLGNYLDETSL</sequence>
<evidence type="ECO:0000313" key="6">
    <source>
        <dbReference type="Proteomes" id="UP000031532"/>
    </source>
</evidence>
<evidence type="ECO:0000256" key="3">
    <source>
        <dbReference type="ARBA" id="ARBA00022801"/>
    </source>
</evidence>
<comment type="similarity">
    <text evidence="1">Belongs to the peptidase C15 family.</text>
</comment>
<accession>A0A9X5E885</accession>
<comment type="caution">
    <text evidence="5">The sequence shown here is derived from an EMBL/GenBank/DDBJ whole genome shotgun (WGS) entry which is preliminary data.</text>
</comment>
<dbReference type="SUPFAM" id="SSF53182">
    <property type="entry name" value="Pyrrolidone carboxyl peptidase (pyroglutamate aminopeptidase)"/>
    <property type="match status" value="1"/>
</dbReference>
<dbReference type="GO" id="GO:0008234">
    <property type="term" value="F:cysteine-type peptidase activity"/>
    <property type="evidence" value="ECO:0007669"/>
    <property type="project" value="UniProtKB-KW"/>
</dbReference>
<evidence type="ECO:0000256" key="1">
    <source>
        <dbReference type="ARBA" id="ARBA00006641"/>
    </source>
</evidence>
<dbReference type="AlphaFoldDB" id="A0A9X5E885"/>
<evidence type="ECO:0000256" key="4">
    <source>
        <dbReference type="ARBA" id="ARBA00022807"/>
    </source>
</evidence>
<dbReference type="Gene3D" id="3.40.630.20">
    <property type="entry name" value="Peptidase C15, pyroglutamyl peptidase I-like"/>
    <property type="match status" value="2"/>
</dbReference>
<organism evidence="5 6">
    <name type="scientific">Scytonema millei VB511283</name>
    <dbReference type="NCBI Taxonomy" id="1245923"/>
    <lineage>
        <taxon>Bacteria</taxon>
        <taxon>Bacillati</taxon>
        <taxon>Cyanobacteriota</taxon>
        <taxon>Cyanophyceae</taxon>
        <taxon>Nostocales</taxon>
        <taxon>Scytonemataceae</taxon>
        <taxon>Scytonema</taxon>
    </lineage>
</organism>
<evidence type="ECO:0000256" key="2">
    <source>
        <dbReference type="ARBA" id="ARBA00022670"/>
    </source>
</evidence>
<dbReference type="Proteomes" id="UP000031532">
    <property type="component" value="Unassembled WGS sequence"/>
</dbReference>